<proteinExistence type="predicted"/>
<organism evidence="1 2">
    <name type="scientific">Boeremia exigua</name>
    <dbReference type="NCBI Taxonomy" id="749465"/>
    <lineage>
        <taxon>Eukaryota</taxon>
        <taxon>Fungi</taxon>
        <taxon>Dikarya</taxon>
        <taxon>Ascomycota</taxon>
        <taxon>Pezizomycotina</taxon>
        <taxon>Dothideomycetes</taxon>
        <taxon>Pleosporomycetidae</taxon>
        <taxon>Pleosporales</taxon>
        <taxon>Pleosporineae</taxon>
        <taxon>Didymellaceae</taxon>
        <taxon>Boeremia</taxon>
    </lineage>
</organism>
<dbReference type="Proteomes" id="UP001153331">
    <property type="component" value="Unassembled WGS sequence"/>
</dbReference>
<dbReference type="EMBL" id="JAPHNI010000093">
    <property type="protein sequence ID" value="KAJ8116465.1"/>
    <property type="molecule type" value="Genomic_DNA"/>
</dbReference>
<accession>A0ACC2IMP3</accession>
<evidence type="ECO:0000313" key="1">
    <source>
        <dbReference type="EMBL" id="KAJ8116465.1"/>
    </source>
</evidence>
<evidence type="ECO:0000313" key="2">
    <source>
        <dbReference type="Proteomes" id="UP001153331"/>
    </source>
</evidence>
<gene>
    <name evidence="1" type="ORF">OPT61_g2118</name>
</gene>
<reference evidence="1" key="1">
    <citation type="submission" date="2022-11" db="EMBL/GenBank/DDBJ databases">
        <title>Genome Sequence of Boeremia exigua.</title>
        <authorList>
            <person name="Buettner E."/>
        </authorList>
    </citation>
    <scope>NUCLEOTIDE SEQUENCE</scope>
    <source>
        <strain evidence="1">CU02</strain>
    </source>
</reference>
<comment type="caution">
    <text evidence="1">The sequence shown here is derived from an EMBL/GenBank/DDBJ whole genome shotgun (WGS) entry which is preliminary data.</text>
</comment>
<keyword evidence="2" id="KW-1185">Reference proteome</keyword>
<sequence length="567" mass="62309">MGVSSPAALSPRPGLPGSHPAIPDRAKVLSGLSRVTKPPASAAITSTPIDGGEADMAEQMNDAVRSQFVSGARLGEGTYAIVYAGHYRHDPSKLVAIKKIKLNADFKDGIAMDAIREIKYLSELSHPNIIKLHAVFSTKDQNLSIVLEHLPLGDLEGLWKNKSITYTNADIKAWSNMLCQAIWFCHANHVLHRDIKGNNLLIAADNTVKLADFGLARSFADPGAKMTSNVITRFYRPPELLYGCLHYGGNVDMWSVGCVIAELALRQFFLPSETDMQQLAVIVDVFGTPTEESWPGVGSLRYYQPPPNRSAVKLPQPLNWWRGRLPLLGDDGIDLVRGMLAMDPQKRLTAEQALKHRYWTSAPRPTKKENLPNEGGGMQKEAEDLKRKGGETPAGAGRVDKVARKLDFGVYKIERGHVKTKAETLRVHQRPALCQQLADKSWIQCGHFSPAILHGLHDPIEQKSVSGNALPHPTEKWVPNSCQQSLTTGRHSQTRRTRKPAMRRVFTAGLGRGSSQNKLPVVAAGAVAMRVRHHPNLRNRCGSRDAKRACTSLWAFSAHGMHGLSLG</sequence>
<name>A0ACC2IMP3_9PLEO</name>
<protein>
    <submittedName>
        <fullName evidence="1">Uncharacterized protein</fullName>
    </submittedName>
</protein>